<dbReference type="Proteomes" id="UP000638313">
    <property type="component" value="Unassembled WGS sequence"/>
</dbReference>
<name>A0A919AVL6_9ACTN</name>
<gene>
    <name evidence="2" type="ORF">GCM10010218_05440</name>
</gene>
<evidence type="ECO:0000256" key="1">
    <source>
        <dbReference type="SAM" id="MobiDB-lite"/>
    </source>
</evidence>
<dbReference type="AlphaFoldDB" id="A0A919AVL6"/>
<proteinExistence type="predicted"/>
<comment type="caution">
    <text evidence="2">The sequence shown here is derived from an EMBL/GenBank/DDBJ whole genome shotgun (WGS) entry which is preliminary data.</text>
</comment>
<feature type="compositionally biased region" description="Low complexity" evidence="1">
    <location>
        <begin position="229"/>
        <end position="240"/>
    </location>
</feature>
<reference evidence="2" key="2">
    <citation type="submission" date="2020-09" db="EMBL/GenBank/DDBJ databases">
        <authorList>
            <person name="Sun Q."/>
            <person name="Ohkuma M."/>
        </authorList>
    </citation>
    <scope>NUCLEOTIDE SEQUENCE</scope>
    <source>
        <strain evidence="2">JCM 4059</strain>
    </source>
</reference>
<feature type="compositionally biased region" description="Pro residues" evidence="1">
    <location>
        <begin position="244"/>
        <end position="264"/>
    </location>
</feature>
<keyword evidence="3" id="KW-1185">Reference proteome</keyword>
<feature type="region of interest" description="Disordered" evidence="1">
    <location>
        <begin position="229"/>
        <end position="264"/>
    </location>
</feature>
<organism evidence="2 3">
    <name type="scientific">Streptomyces mashuensis</name>
    <dbReference type="NCBI Taxonomy" id="33904"/>
    <lineage>
        <taxon>Bacteria</taxon>
        <taxon>Bacillati</taxon>
        <taxon>Actinomycetota</taxon>
        <taxon>Actinomycetes</taxon>
        <taxon>Kitasatosporales</taxon>
        <taxon>Streptomycetaceae</taxon>
        <taxon>Streptomyces</taxon>
    </lineage>
</organism>
<dbReference type="EMBL" id="BNBD01000001">
    <property type="protein sequence ID" value="GHF27399.1"/>
    <property type="molecule type" value="Genomic_DNA"/>
</dbReference>
<reference evidence="2" key="1">
    <citation type="journal article" date="2014" name="Int. J. Syst. Evol. Microbiol.">
        <title>Complete genome sequence of Corynebacterium casei LMG S-19264T (=DSM 44701T), isolated from a smear-ripened cheese.</title>
        <authorList>
            <consortium name="US DOE Joint Genome Institute (JGI-PGF)"/>
            <person name="Walter F."/>
            <person name="Albersmeier A."/>
            <person name="Kalinowski J."/>
            <person name="Ruckert C."/>
        </authorList>
    </citation>
    <scope>NUCLEOTIDE SEQUENCE</scope>
    <source>
        <strain evidence="2">JCM 4059</strain>
    </source>
</reference>
<evidence type="ECO:0000313" key="3">
    <source>
        <dbReference type="Proteomes" id="UP000638313"/>
    </source>
</evidence>
<dbReference type="RefSeq" id="WP_190127703.1">
    <property type="nucleotide sequence ID" value="NZ_BNBD01000001.1"/>
</dbReference>
<sequence length="264" mass="28685">MNTPDLHLPDLFAQDFRLDGYTLATGSDEDHFLGLVTDHDDLTPLIAHHTPDGARSYLVLHDGAAIWDVPGTAQLIAVVVSRDLGSQTLCFESERHPVLPLAQRWLIAHGAVPDAVRLPAQWGGPKPTDTLTSVLEEQLLTSGDRYEVLDHYTGDCGEYETYVLVHDKDPASAGQPYRLFLEQMASASDTYTLREGAFRTEDGAREWMAERGGPLPAPHMVPGALAVPRTQAARAATRRTSCPSPAPWPPAAPLPPAPGPGRHR</sequence>
<evidence type="ECO:0000313" key="2">
    <source>
        <dbReference type="EMBL" id="GHF27399.1"/>
    </source>
</evidence>
<accession>A0A919AVL6</accession>
<protein>
    <submittedName>
        <fullName evidence="2">Uncharacterized protein</fullName>
    </submittedName>
</protein>